<evidence type="ECO:0000313" key="8">
    <source>
        <dbReference type="EMBL" id="KAA6401224.1"/>
    </source>
</evidence>
<dbReference type="AlphaFoldDB" id="A0A5J4X1X1"/>
<proteinExistence type="inferred from homology"/>
<dbReference type="Gene3D" id="3.40.50.300">
    <property type="entry name" value="P-loop containing nucleotide triphosphate hydrolases"/>
    <property type="match status" value="1"/>
</dbReference>
<evidence type="ECO:0000256" key="2">
    <source>
        <dbReference type="ARBA" id="ARBA00014587"/>
    </source>
</evidence>
<dbReference type="InterPro" id="IPR027417">
    <property type="entry name" value="P-loop_NTPase"/>
</dbReference>
<evidence type="ECO:0000256" key="4">
    <source>
        <dbReference type="ARBA" id="ARBA00022801"/>
    </source>
</evidence>
<evidence type="ECO:0000256" key="5">
    <source>
        <dbReference type="ARBA" id="ARBA00023134"/>
    </source>
</evidence>
<dbReference type="Pfam" id="PF03029">
    <property type="entry name" value="ATP_bind_1"/>
    <property type="match status" value="1"/>
</dbReference>
<dbReference type="CDD" id="cd17872">
    <property type="entry name" value="GPN3"/>
    <property type="match status" value="1"/>
</dbReference>
<dbReference type="GO" id="GO:0005525">
    <property type="term" value="F:GTP binding"/>
    <property type="evidence" value="ECO:0007669"/>
    <property type="project" value="UniProtKB-KW"/>
</dbReference>
<dbReference type="EMBL" id="SNRW01000424">
    <property type="protein sequence ID" value="KAA6401224.1"/>
    <property type="molecule type" value="Genomic_DNA"/>
</dbReference>
<dbReference type="OrthoDB" id="5839at2759"/>
<reference evidence="8 9" key="1">
    <citation type="submission" date="2019-03" db="EMBL/GenBank/DDBJ databases">
        <title>Single cell metagenomics reveals metabolic interactions within the superorganism composed of flagellate Streblomastix strix and complex community of Bacteroidetes bacteria on its surface.</title>
        <authorList>
            <person name="Treitli S.C."/>
            <person name="Kolisko M."/>
            <person name="Husnik F."/>
            <person name="Keeling P."/>
            <person name="Hampl V."/>
        </authorList>
    </citation>
    <scope>NUCLEOTIDE SEQUENCE [LARGE SCALE GENOMIC DNA]</scope>
    <source>
        <strain evidence="8">ST1C</strain>
    </source>
</reference>
<dbReference type="PANTHER" id="PTHR21231">
    <property type="entry name" value="XPA-BINDING PROTEIN 1-RELATED"/>
    <property type="match status" value="1"/>
</dbReference>
<comment type="similarity">
    <text evidence="1 6">Belongs to the GPN-loop GTPase family.</text>
</comment>
<dbReference type="InterPro" id="IPR004130">
    <property type="entry name" value="Gpn"/>
</dbReference>
<dbReference type="InterPro" id="IPR030228">
    <property type="entry name" value="Gpn3"/>
</dbReference>
<protein>
    <recommendedName>
        <fullName evidence="2 6">GPN-loop GTPase 3</fullName>
    </recommendedName>
</protein>
<evidence type="ECO:0000256" key="1">
    <source>
        <dbReference type="ARBA" id="ARBA00005290"/>
    </source>
</evidence>
<keyword evidence="5 6" id="KW-0342">GTP-binding</keyword>
<comment type="subunit">
    <text evidence="6">Binds to RNA polymerase II (RNAPII).</text>
</comment>
<gene>
    <name evidence="8" type="ORF">EZS28_003251</name>
</gene>
<keyword evidence="3 6" id="KW-0547">Nucleotide-binding</keyword>
<evidence type="ECO:0000256" key="6">
    <source>
        <dbReference type="RuleBase" id="RU365059"/>
    </source>
</evidence>
<feature type="compositionally biased region" description="Low complexity" evidence="7">
    <location>
        <begin position="217"/>
        <end position="254"/>
    </location>
</feature>
<comment type="function">
    <text evidence="6">Small GTPase required for proper nuclear import of RNA polymerase II and III (RNAPII and RNAPIII). May act at an RNAP assembly step prior to nuclear import.</text>
</comment>
<name>A0A5J4X1X1_9EUKA</name>
<evidence type="ECO:0000313" key="9">
    <source>
        <dbReference type="Proteomes" id="UP000324800"/>
    </source>
</evidence>
<comment type="caution">
    <text evidence="8">The sequence shown here is derived from an EMBL/GenBank/DDBJ whole genome shotgun (WGS) entry which is preliminary data.</text>
</comment>
<dbReference type="GO" id="GO:0003924">
    <property type="term" value="F:GTPase activity"/>
    <property type="evidence" value="ECO:0007669"/>
    <property type="project" value="TreeGrafter"/>
</dbReference>
<accession>A0A5J4X1X1</accession>
<keyword evidence="4 6" id="KW-0378">Hydrolase</keyword>
<sequence length="324" mass="36357">MRIAQIVCGPAGCGKSTFCNIMYEHLRINKRIAHVMNLDPAAETFKYPVTMDIRSIINVQQTMEKQKLGPNGSLVYCMEYLLEREDWLHEQLDGYDDDYLILDMPGQIELYTHMDIIRQLAHFLQDKLGYHVCALYLLDSHFITDAAKFVSGALSALSAMIQLEVPHLNVLTKCDLLSGREGLDQFLDLNTAALLEQMDAAMGSSVLTYESKQRDISSQSSSSQSQSSSSSSQSSSSTSSSSSSQSSSSSSSQSNVTKLNMRREKFHRLNRALCELMDEYSLVSFVPLDITDEESIERVLMHIDTATQYGEDVEPREPKDEETE</sequence>
<evidence type="ECO:0000256" key="3">
    <source>
        <dbReference type="ARBA" id="ARBA00022741"/>
    </source>
</evidence>
<dbReference type="SUPFAM" id="SSF52540">
    <property type="entry name" value="P-loop containing nucleoside triphosphate hydrolases"/>
    <property type="match status" value="1"/>
</dbReference>
<dbReference type="PANTHER" id="PTHR21231:SF7">
    <property type="entry name" value="GPN-LOOP GTPASE 3"/>
    <property type="match status" value="1"/>
</dbReference>
<evidence type="ECO:0000256" key="7">
    <source>
        <dbReference type="SAM" id="MobiDB-lite"/>
    </source>
</evidence>
<organism evidence="8 9">
    <name type="scientific">Streblomastix strix</name>
    <dbReference type="NCBI Taxonomy" id="222440"/>
    <lineage>
        <taxon>Eukaryota</taxon>
        <taxon>Metamonada</taxon>
        <taxon>Preaxostyla</taxon>
        <taxon>Oxymonadida</taxon>
        <taxon>Streblomastigidae</taxon>
        <taxon>Streblomastix</taxon>
    </lineage>
</organism>
<dbReference type="Proteomes" id="UP000324800">
    <property type="component" value="Unassembled WGS sequence"/>
</dbReference>
<feature type="region of interest" description="Disordered" evidence="7">
    <location>
        <begin position="215"/>
        <end position="259"/>
    </location>
</feature>